<dbReference type="EMBL" id="LT670818">
    <property type="protein sequence ID" value="SHH47177.1"/>
    <property type="molecule type" value="Genomic_DNA"/>
</dbReference>
<gene>
    <name evidence="1" type="ORF">SAMN05444169_7621</name>
</gene>
<accession>A0A1M5T8T0</accession>
<reference evidence="1 2" key="1">
    <citation type="submission" date="2016-11" db="EMBL/GenBank/DDBJ databases">
        <authorList>
            <person name="Jaros S."/>
            <person name="Januszkiewicz K."/>
            <person name="Wedrychowicz H."/>
        </authorList>
    </citation>
    <scope>NUCLEOTIDE SEQUENCE [LARGE SCALE GENOMIC DNA]</scope>
    <source>
        <strain evidence="1 2">GAS242</strain>
    </source>
</reference>
<dbReference type="AlphaFoldDB" id="A0A1M5T8T0"/>
<organism evidence="1 2">
    <name type="scientific">Bradyrhizobium erythrophlei</name>
    <dbReference type="NCBI Taxonomy" id="1437360"/>
    <lineage>
        <taxon>Bacteria</taxon>
        <taxon>Pseudomonadati</taxon>
        <taxon>Pseudomonadota</taxon>
        <taxon>Alphaproteobacteria</taxon>
        <taxon>Hyphomicrobiales</taxon>
        <taxon>Nitrobacteraceae</taxon>
        <taxon>Bradyrhizobium</taxon>
    </lineage>
</organism>
<evidence type="ECO:0000313" key="2">
    <source>
        <dbReference type="Proteomes" id="UP000190675"/>
    </source>
</evidence>
<evidence type="ECO:0000313" key="1">
    <source>
        <dbReference type="EMBL" id="SHH47177.1"/>
    </source>
</evidence>
<dbReference type="Proteomes" id="UP000190675">
    <property type="component" value="Chromosome I"/>
</dbReference>
<name>A0A1M5T8T0_9BRAD</name>
<sequence>MERLGRLVGHMLSRILTLALPSLSDPWLCVGMSLLGRL</sequence>
<proteinExistence type="predicted"/>
<protein>
    <submittedName>
        <fullName evidence="1">Uncharacterized protein</fullName>
    </submittedName>
</protein>